<name>A0A0C9V5J4_SPHS4</name>
<dbReference type="HOGENOM" id="CLU_1227398_0_0_1"/>
<evidence type="ECO:0000313" key="1">
    <source>
        <dbReference type="EMBL" id="KIJ36867.1"/>
    </source>
</evidence>
<dbReference type="EMBL" id="KN837174">
    <property type="protein sequence ID" value="KIJ36867.1"/>
    <property type="molecule type" value="Genomic_DNA"/>
</dbReference>
<dbReference type="CDD" id="cd00303">
    <property type="entry name" value="retropepsin_like"/>
    <property type="match status" value="1"/>
</dbReference>
<keyword evidence="2" id="KW-1185">Reference proteome</keyword>
<evidence type="ECO:0008006" key="3">
    <source>
        <dbReference type="Google" id="ProtNLM"/>
    </source>
</evidence>
<dbReference type="Proteomes" id="UP000054279">
    <property type="component" value="Unassembled WGS sequence"/>
</dbReference>
<accession>A0A0C9V5J4</accession>
<reference evidence="1 2" key="1">
    <citation type="submission" date="2014-06" db="EMBL/GenBank/DDBJ databases">
        <title>Evolutionary Origins and Diversification of the Mycorrhizal Mutualists.</title>
        <authorList>
            <consortium name="DOE Joint Genome Institute"/>
            <consortium name="Mycorrhizal Genomics Consortium"/>
            <person name="Kohler A."/>
            <person name="Kuo A."/>
            <person name="Nagy L.G."/>
            <person name="Floudas D."/>
            <person name="Copeland A."/>
            <person name="Barry K.W."/>
            <person name="Cichocki N."/>
            <person name="Veneault-Fourrey C."/>
            <person name="LaButti K."/>
            <person name="Lindquist E.A."/>
            <person name="Lipzen A."/>
            <person name="Lundell T."/>
            <person name="Morin E."/>
            <person name="Murat C."/>
            <person name="Riley R."/>
            <person name="Ohm R."/>
            <person name="Sun H."/>
            <person name="Tunlid A."/>
            <person name="Henrissat B."/>
            <person name="Grigoriev I.V."/>
            <person name="Hibbett D.S."/>
            <person name="Martin F."/>
        </authorList>
    </citation>
    <scope>NUCLEOTIDE SEQUENCE [LARGE SCALE GENOMIC DNA]</scope>
    <source>
        <strain evidence="1 2">SS14</strain>
    </source>
</reference>
<gene>
    <name evidence="1" type="ORF">M422DRAFT_88607</name>
</gene>
<proteinExistence type="predicted"/>
<organism evidence="1 2">
    <name type="scientific">Sphaerobolus stellatus (strain SS14)</name>
    <dbReference type="NCBI Taxonomy" id="990650"/>
    <lineage>
        <taxon>Eukaryota</taxon>
        <taxon>Fungi</taxon>
        <taxon>Dikarya</taxon>
        <taxon>Basidiomycota</taxon>
        <taxon>Agaricomycotina</taxon>
        <taxon>Agaricomycetes</taxon>
        <taxon>Phallomycetidae</taxon>
        <taxon>Geastrales</taxon>
        <taxon>Sphaerobolaceae</taxon>
        <taxon>Sphaerobolus</taxon>
    </lineage>
</organism>
<sequence>DSVDEYADRFRELVFHSGYVDEANLVVKFKKGLSKSLRTTVSTMDPPPAFDDLEAWIEVAQRVADARETMNTVPSLPVYNRFSLLDEVSTITQHPQSEKSLLQVAVKPPVSSRNSTPFYRRPAWERRLPNNYVLAATPSSKSLSLKISVQTTDTGEVFSTPTLVDCGATGQFMDADFVRRNQLTARKLAHVIPVLNVDGTRNEGGSVTEIVDLILRYNDHTERTSF</sequence>
<dbReference type="OrthoDB" id="3257486at2759"/>
<protein>
    <recommendedName>
        <fullName evidence="3">Retrotransposon gag domain-containing protein</fullName>
    </recommendedName>
</protein>
<evidence type="ECO:0000313" key="2">
    <source>
        <dbReference type="Proteomes" id="UP000054279"/>
    </source>
</evidence>
<feature type="non-terminal residue" evidence="1">
    <location>
        <position position="226"/>
    </location>
</feature>
<feature type="non-terminal residue" evidence="1">
    <location>
        <position position="1"/>
    </location>
</feature>
<dbReference type="AlphaFoldDB" id="A0A0C9V5J4"/>